<organism evidence="4 5">
    <name type="scientific">Leifsonia williamsii</name>
    <dbReference type="NCBI Taxonomy" id="3035919"/>
    <lineage>
        <taxon>Bacteria</taxon>
        <taxon>Bacillati</taxon>
        <taxon>Actinomycetota</taxon>
        <taxon>Actinomycetes</taxon>
        <taxon>Micrococcales</taxon>
        <taxon>Microbacteriaceae</taxon>
        <taxon>Leifsonia</taxon>
    </lineage>
</organism>
<comment type="caution">
    <text evidence="4">The sequence shown here is derived from an EMBL/GenBank/DDBJ whole genome shotgun (WGS) entry which is preliminary data.</text>
</comment>
<dbReference type="Proteomes" id="UP001174208">
    <property type="component" value="Unassembled WGS sequence"/>
</dbReference>
<keyword evidence="5" id="KW-1185">Reference proteome</keyword>
<reference evidence="4" key="1">
    <citation type="submission" date="2023-06" db="EMBL/GenBank/DDBJ databases">
        <title>MT1 and MT2 Draft Genomes of Novel Species.</title>
        <authorList>
            <person name="Venkateswaran K."/>
        </authorList>
    </citation>
    <scope>NUCLEOTIDE SEQUENCE</scope>
    <source>
        <strain evidence="4">F6_8S_P_1B</strain>
    </source>
</reference>
<dbReference type="Pfam" id="PF20434">
    <property type="entry name" value="BD-FAE"/>
    <property type="match status" value="1"/>
</dbReference>
<evidence type="ECO:0000256" key="1">
    <source>
        <dbReference type="ARBA" id="ARBA00022801"/>
    </source>
</evidence>
<evidence type="ECO:0000256" key="2">
    <source>
        <dbReference type="SAM" id="SignalP"/>
    </source>
</evidence>
<dbReference type="EMBL" id="JAROCF010000001">
    <property type="protein sequence ID" value="MDN4615404.1"/>
    <property type="molecule type" value="Genomic_DNA"/>
</dbReference>
<dbReference type="SUPFAM" id="SSF53474">
    <property type="entry name" value="alpha/beta-Hydrolases"/>
    <property type="match status" value="1"/>
</dbReference>
<proteinExistence type="predicted"/>
<dbReference type="PANTHER" id="PTHR48081:SF13">
    <property type="entry name" value="ALPHA_BETA HYDROLASE"/>
    <property type="match status" value="1"/>
</dbReference>
<dbReference type="PROSITE" id="PS51257">
    <property type="entry name" value="PROKAR_LIPOPROTEIN"/>
    <property type="match status" value="1"/>
</dbReference>
<dbReference type="RefSeq" id="WP_301208411.1">
    <property type="nucleotide sequence ID" value="NZ_JAROCF010000001.1"/>
</dbReference>
<sequence length="314" mass="31975">MTGRVSRIATAALLATVAILMSGCSFAGPQPADTATGPATPTPTPTASVVTGLPYAPASPAGTSGHLLDLYLPAPSGRPAPVVLWTGGSAWRADDGGKTALMLAEVLNPEGYAVVGVNVRASSQARFPAQRNDLAAAIRYLTSVGARYGLDTDRMVVSGDSSGGWAALQAGLTGQPVKAVVAFYPPTDFATFDAQLAACRPGGAGSIMCMTNRGSPIAAELGCVMPACPPARLADASPVTHVDAGDPPVLLFHGMRDDVVPYQQSVELANRVTRAGGSAQLVLASQLGHATAQDILDDAGDRSLLLDFLADAVR</sequence>
<keyword evidence="1 4" id="KW-0378">Hydrolase</keyword>
<dbReference type="InterPro" id="IPR029058">
    <property type="entry name" value="AB_hydrolase_fold"/>
</dbReference>
<keyword evidence="2" id="KW-0732">Signal</keyword>
<feature type="signal peptide" evidence="2">
    <location>
        <begin position="1"/>
        <end position="27"/>
    </location>
</feature>
<dbReference type="InterPro" id="IPR050300">
    <property type="entry name" value="GDXG_lipolytic_enzyme"/>
</dbReference>
<dbReference type="InterPro" id="IPR049492">
    <property type="entry name" value="BD-FAE-like_dom"/>
</dbReference>
<feature type="chain" id="PRO_5046981604" evidence="2">
    <location>
        <begin position="28"/>
        <end position="314"/>
    </location>
</feature>
<dbReference type="GO" id="GO:0016787">
    <property type="term" value="F:hydrolase activity"/>
    <property type="evidence" value="ECO:0007669"/>
    <property type="project" value="UniProtKB-KW"/>
</dbReference>
<evidence type="ECO:0000313" key="5">
    <source>
        <dbReference type="Proteomes" id="UP001174208"/>
    </source>
</evidence>
<accession>A0ABT8KGD5</accession>
<dbReference type="Gene3D" id="3.40.50.1820">
    <property type="entry name" value="alpha/beta hydrolase"/>
    <property type="match status" value="1"/>
</dbReference>
<evidence type="ECO:0000313" key="4">
    <source>
        <dbReference type="EMBL" id="MDN4615404.1"/>
    </source>
</evidence>
<protein>
    <submittedName>
        <fullName evidence="4">Alpha/beta hydrolase</fullName>
    </submittedName>
</protein>
<gene>
    <name evidence="4" type="ORF">P5G50_13195</name>
</gene>
<dbReference type="PANTHER" id="PTHR48081">
    <property type="entry name" value="AB HYDROLASE SUPERFAMILY PROTEIN C4A8.06C"/>
    <property type="match status" value="1"/>
</dbReference>
<name>A0ABT8KGD5_9MICO</name>
<evidence type="ECO:0000259" key="3">
    <source>
        <dbReference type="Pfam" id="PF20434"/>
    </source>
</evidence>
<feature type="domain" description="BD-FAE-like" evidence="3">
    <location>
        <begin position="68"/>
        <end position="271"/>
    </location>
</feature>